<dbReference type="NCBIfam" id="NF010539">
    <property type="entry name" value="PRK13927.1"/>
    <property type="match status" value="1"/>
</dbReference>
<dbReference type="Pfam" id="PF06723">
    <property type="entry name" value="MreB_Mbl"/>
    <property type="match status" value="1"/>
</dbReference>
<name>A0A841I421_9DEIO</name>
<feature type="binding site" evidence="6">
    <location>
        <begin position="160"/>
        <end position="162"/>
    </location>
    <ligand>
        <name>ATP</name>
        <dbReference type="ChEBI" id="CHEBI:30616"/>
    </ligand>
</feature>
<dbReference type="Gene3D" id="3.30.420.40">
    <property type="match status" value="3"/>
</dbReference>
<dbReference type="InterPro" id="IPR043129">
    <property type="entry name" value="ATPase_NBD"/>
</dbReference>
<dbReference type="SUPFAM" id="SSF53067">
    <property type="entry name" value="Actin-like ATPase domain"/>
    <property type="match status" value="2"/>
</dbReference>
<proteinExistence type="inferred from homology"/>
<comment type="similarity">
    <text evidence="5 6">Belongs to the FtsA/MreB family.</text>
</comment>
<evidence type="ECO:0000256" key="4">
    <source>
        <dbReference type="ARBA" id="ARBA00022960"/>
    </source>
</evidence>
<dbReference type="PANTHER" id="PTHR42749:SF1">
    <property type="entry name" value="CELL SHAPE-DETERMINING PROTEIN MREB"/>
    <property type="match status" value="1"/>
</dbReference>
<keyword evidence="3 6" id="KW-0067">ATP-binding</keyword>
<keyword evidence="1 6" id="KW-0963">Cytoplasm</keyword>
<evidence type="ECO:0000313" key="7">
    <source>
        <dbReference type="EMBL" id="MBB6099138.1"/>
    </source>
</evidence>
<evidence type="ECO:0000256" key="1">
    <source>
        <dbReference type="ARBA" id="ARBA00022490"/>
    </source>
</evidence>
<dbReference type="PANTHER" id="PTHR42749">
    <property type="entry name" value="CELL SHAPE-DETERMINING PROTEIN MREB"/>
    <property type="match status" value="1"/>
</dbReference>
<dbReference type="AlphaFoldDB" id="A0A841I421"/>
<organism evidence="7 8">
    <name type="scientific">Deinobacterium chartae</name>
    <dbReference type="NCBI Taxonomy" id="521158"/>
    <lineage>
        <taxon>Bacteria</taxon>
        <taxon>Thermotogati</taxon>
        <taxon>Deinococcota</taxon>
        <taxon>Deinococci</taxon>
        <taxon>Deinococcales</taxon>
        <taxon>Deinococcaceae</taxon>
        <taxon>Deinobacterium</taxon>
    </lineage>
</organism>
<dbReference type="GO" id="GO:0008360">
    <property type="term" value="P:regulation of cell shape"/>
    <property type="evidence" value="ECO:0007669"/>
    <property type="project" value="UniProtKB-UniRule"/>
</dbReference>
<dbReference type="HAMAP" id="MF_02207">
    <property type="entry name" value="MreB"/>
    <property type="match status" value="1"/>
</dbReference>
<comment type="caution">
    <text evidence="6">Lacks conserved residue(s) required for the propagation of feature annotation.</text>
</comment>
<dbReference type="InterPro" id="IPR004753">
    <property type="entry name" value="MreB"/>
</dbReference>
<dbReference type="RefSeq" id="WP_425486294.1">
    <property type="nucleotide sequence ID" value="NZ_JACHHG010000009.1"/>
</dbReference>
<dbReference type="GO" id="GO:0000902">
    <property type="term" value="P:cell morphogenesis"/>
    <property type="evidence" value="ECO:0007669"/>
    <property type="project" value="InterPro"/>
</dbReference>
<sequence length="346" mass="37282">MKFVEDIGIDLGTATFLIYMKNRGLVLQEPSVIAMARDTKEVMAVGEEAYRMLGRTPGNIVAVRPIKDGVIADDALTEKMIEMFMSKVRTGPNKLFGFKPQLMIGVPSGVTDVEKRAVLRAAINSSARRAYLIEEPLAAAIGAGLAIAEPVGSMIVDIGGGSTDIAVISLGGIVVSESLRIAGNEFDESIIRYVRRKENLMIGDRTAEEIKVKIGAAMITSEEDILTAEVRGRDLVNGLPKTITLTTEDIVEALSEPVTRIVEGVKRVLETTPPELVSDIIDRGIVMTGGGSLLRQFDELLRQQTGIPVAVAENAIEAVAIGTGMALEMIPILRHALISSDNYLRR</sequence>
<keyword evidence="4 6" id="KW-0133">Cell shape</keyword>
<comment type="subunit">
    <text evidence="6">Forms polymers.</text>
</comment>
<comment type="subcellular location">
    <subcellularLocation>
        <location evidence="6">Cytoplasm</location>
    </subcellularLocation>
    <text evidence="6">Membrane-associated.</text>
</comment>
<accession>A0A841I421</accession>
<protein>
    <recommendedName>
        <fullName evidence="6">Cell shape-determining protein MreB</fullName>
    </recommendedName>
</protein>
<comment type="caution">
    <text evidence="7">The sequence shown here is derived from an EMBL/GenBank/DDBJ whole genome shotgun (WGS) entry which is preliminary data.</text>
</comment>
<comment type="function">
    <text evidence="6">Forms membrane-associated dynamic filaments that are essential for cell shape determination. Acts by regulating cell wall synthesis and cell elongation, and thus cell shape. A feedback loop between cell geometry and MreB localization may maintain elongated cell shape by targeting cell wall growth to regions of negative cell wall curvature.</text>
</comment>
<evidence type="ECO:0000313" key="8">
    <source>
        <dbReference type="Proteomes" id="UP000569951"/>
    </source>
</evidence>
<dbReference type="GO" id="GO:0005524">
    <property type="term" value="F:ATP binding"/>
    <property type="evidence" value="ECO:0007669"/>
    <property type="project" value="UniProtKB-KW"/>
</dbReference>
<keyword evidence="2 6" id="KW-0547">Nucleotide-binding</keyword>
<feature type="binding site" evidence="6">
    <location>
        <begin position="208"/>
        <end position="211"/>
    </location>
    <ligand>
        <name>ATP</name>
        <dbReference type="ChEBI" id="CHEBI:30616"/>
    </ligand>
</feature>
<evidence type="ECO:0000256" key="3">
    <source>
        <dbReference type="ARBA" id="ARBA00022840"/>
    </source>
</evidence>
<keyword evidence="8" id="KW-1185">Reference proteome</keyword>
<dbReference type="GO" id="GO:0005737">
    <property type="term" value="C:cytoplasm"/>
    <property type="evidence" value="ECO:0007669"/>
    <property type="project" value="UniProtKB-SubCell"/>
</dbReference>
<evidence type="ECO:0000256" key="2">
    <source>
        <dbReference type="ARBA" id="ARBA00022741"/>
    </source>
</evidence>
<dbReference type="NCBIfam" id="TIGR00904">
    <property type="entry name" value="mreB"/>
    <property type="match status" value="1"/>
</dbReference>
<gene>
    <name evidence="6" type="primary">mreB</name>
    <name evidence="7" type="ORF">HNR42_002574</name>
</gene>
<feature type="binding site" evidence="6">
    <location>
        <begin position="290"/>
        <end position="293"/>
    </location>
    <ligand>
        <name>ATP</name>
        <dbReference type="ChEBI" id="CHEBI:30616"/>
    </ligand>
</feature>
<dbReference type="InterPro" id="IPR056546">
    <property type="entry name" value="MreB_MamK-like"/>
</dbReference>
<evidence type="ECO:0000256" key="6">
    <source>
        <dbReference type="HAMAP-Rule" id="MF_02207"/>
    </source>
</evidence>
<dbReference type="Proteomes" id="UP000569951">
    <property type="component" value="Unassembled WGS sequence"/>
</dbReference>
<dbReference type="EMBL" id="JACHHG010000009">
    <property type="protein sequence ID" value="MBB6099138.1"/>
    <property type="molecule type" value="Genomic_DNA"/>
</dbReference>
<dbReference type="CDD" id="cd10225">
    <property type="entry name" value="ASKHA_NBD_MreB-like"/>
    <property type="match status" value="1"/>
</dbReference>
<evidence type="ECO:0000256" key="5">
    <source>
        <dbReference type="ARBA" id="ARBA00023458"/>
    </source>
</evidence>
<dbReference type="PRINTS" id="PR01652">
    <property type="entry name" value="SHAPEPROTEIN"/>
</dbReference>
<reference evidence="7 8" key="1">
    <citation type="submission" date="2020-08" db="EMBL/GenBank/DDBJ databases">
        <title>Genomic Encyclopedia of Type Strains, Phase IV (KMG-IV): sequencing the most valuable type-strain genomes for metagenomic binning, comparative biology and taxonomic classification.</title>
        <authorList>
            <person name="Goeker M."/>
        </authorList>
    </citation>
    <scope>NUCLEOTIDE SEQUENCE [LARGE SCALE GENOMIC DNA]</scope>
    <source>
        <strain evidence="7 8">DSM 21458</strain>
    </source>
</reference>